<protein>
    <submittedName>
        <fullName evidence="2">Uncharacterized protein</fullName>
    </submittedName>
</protein>
<keyword evidence="3" id="KW-1185">Reference proteome</keyword>
<evidence type="ECO:0000313" key="3">
    <source>
        <dbReference type="Proteomes" id="UP001211065"/>
    </source>
</evidence>
<evidence type="ECO:0000313" key="2">
    <source>
        <dbReference type="EMBL" id="KAJ3201670.1"/>
    </source>
</evidence>
<feature type="region of interest" description="Disordered" evidence="1">
    <location>
        <begin position="1"/>
        <end position="27"/>
    </location>
</feature>
<organism evidence="2 3">
    <name type="scientific">Clydaea vesicula</name>
    <dbReference type="NCBI Taxonomy" id="447962"/>
    <lineage>
        <taxon>Eukaryota</taxon>
        <taxon>Fungi</taxon>
        <taxon>Fungi incertae sedis</taxon>
        <taxon>Chytridiomycota</taxon>
        <taxon>Chytridiomycota incertae sedis</taxon>
        <taxon>Chytridiomycetes</taxon>
        <taxon>Lobulomycetales</taxon>
        <taxon>Lobulomycetaceae</taxon>
        <taxon>Clydaea</taxon>
    </lineage>
</organism>
<sequence>MLQSGTIKRMNSVKERNEKKEEFNSVFKQPEPSLTKNKVADPWRTLHLENKYQNWNNSSQLNNRLHLVTDVRQLKLKELQAVRVADSILNLF</sequence>
<feature type="compositionally biased region" description="Basic and acidic residues" evidence="1">
    <location>
        <begin position="12"/>
        <end position="23"/>
    </location>
</feature>
<dbReference type="EMBL" id="JADGJW010001690">
    <property type="protein sequence ID" value="KAJ3201670.1"/>
    <property type="molecule type" value="Genomic_DNA"/>
</dbReference>
<gene>
    <name evidence="2" type="ORF">HK099_002140</name>
</gene>
<comment type="caution">
    <text evidence="2">The sequence shown here is derived from an EMBL/GenBank/DDBJ whole genome shotgun (WGS) entry which is preliminary data.</text>
</comment>
<dbReference type="Proteomes" id="UP001211065">
    <property type="component" value="Unassembled WGS sequence"/>
</dbReference>
<accession>A0AAD5TV62</accession>
<evidence type="ECO:0000256" key="1">
    <source>
        <dbReference type="SAM" id="MobiDB-lite"/>
    </source>
</evidence>
<name>A0AAD5TV62_9FUNG</name>
<reference evidence="2" key="1">
    <citation type="submission" date="2020-05" db="EMBL/GenBank/DDBJ databases">
        <title>Phylogenomic resolution of chytrid fungi.</title>
        <authorList>
            <person name="Stajich J.E."/>
            <person name="Amses K."/>
            <person name="Simmons R."/>
            <person name="Seto K."/>
            <person name="Myers J."/>
            <person name="Bonds A."/>
            <person name="Quandt C.A."/>
            <person name="Barry K."/>
            <person name="Liu P."/>
            <person name="Grigoriev I."/>
            <person name="Longcore J.E."/>
            <person name="James T.Y."/>
        </authorList>
    </citation>
    <scope>NUCLEOTIDE SEQUENCE</scope>
    <source>
        <strain evidence="2">JEL0476</strain>
    </source>
</reference>
<proteinExistence type="predicted"/>
<dbReference type="AlphaFoldDB" id="A0AAD5TV62"/>